<protein>
    <submittedName>
        <fullName evidence="1">Uncharacterized protein</fullName>
    </submittedName>
</protein>
<sequence>EEEEAAAAA</sequence>
<comment type="caution">
    <text evidence="1">The sequence shown here is derived from an EMBL/GenBank/DDBJ whole genome shotgun (WGS) entry which is preliminary data.</text>
</comment>
<name>A0A9R1LIW0_WHEAT</name>
<feature type="non-terminal residue" evidence="1">
    <location>
        <position position="1"/>
    </location>
</feature>
<evidence type="ECO:0000313" key="1">
    <source>
        <dbReference type="EMBL" id="KAF7089648.1"/>
    </source>
</evidence>
<gene>
    <name evidence="1" type="ORF">CFC21_092572</name>
</gene>
<organism evidence="1">
    <name type="scientific">Triticum aestivum</name>
    <name type="common">Wheat</name>
    <dbReference type="NCBI Taxonomy" id="4565"/>
    <lineage>
        <taxon>Eukaryota</taxon>
        <taxon>Viridiplantae</taxon>
        <taxon>Streptophyta</taxon>
        <taxon>Embryophyta</taxon>
        <taxon>Tracheophyta</taxon>
        <taxon>Spermatophyta</taxon>
        <taxon>Magnoliopsida</taxon>
        <taxon>Liliopsida</taxon>
        <taxon>Poales</taxon>
        <taxon>Poaceae</taxon>
        <taxon>BOP clade</taxon>
        <taxon>Pooideae</taxon>
        <taxon>Triticodae</taxon>
        <taxon>Triticeae</taxon>
        <taxon>Triticinae</taxon>
        <taxon>Triticum</taxon>
    </lineage>
</organism>
<reference evidence="1" key="2">
    <citation type="submission" date="2020-03" db="EMBL/GenBank/DDBJ databases">
        <title>The second near-complete assembly of the hexaploid bread wheat (Triticum aestivum) genome.</title>
        <authorList>
            <person name="Zimin A.V."/>
            <person name="Puiu D."/>
            <person name="Shumante A."/>
            <person name="Alonge M."/>
            <person name="Salzberg S.L."/>
        </authorList>
    </citation>
    <scope>NUCLEOTIDE SEQUENCE</scope>
    <source>
        <tissue evidence="1">Leaf</tissue>
    </source>
</reference>
<accession>A0A9R1LIW0</accession>
<dbReference type="EMBL" id="CM022228">
    <property type="protein sequence ID" value="KAF7089648.1"/>
    <property type="molecule type" value="Genomic_DNA"/>
</dbReference>
<reference evidence="1" key="1">
    <citation type="journal article" date="2017" name="Gigascience">
        <title>The first near-complete assembly of the hexaploid bread wheat genome, Triticum aestivum.</title>
        <authorList>
            <person name="Zimin A.V."/>
            <person name="Puiu D."/>
            <person name="Hall R."/>
            <person name="Kingan S."/>
            <person name="Clavijo B.J."/>
            <person name="Salzberg S.L."/>
        </authorList>
    </citation>
    <scope>NUCLEOTIDE SEQUENCE</scope>
    <source>
        <tissue evidence="1">Leaf</tissue>
    </source>
</reference>
<dbReference type="Proteomes" id="UP000815260">
    <property type="component" value="Chromosome 6D"/>
</dbReference>
<proteinExistence type="predicted"/>
<feature type="non-terminal residue" evidence="1">
    <location>
        <position position="9"/>
    </location>
</feature>